<dbReference type="Gene3D" id="1.10.630.10">
    <property type="entry name" value="Cytochrome P450"/>
    <property type="match status" value="1"/>
</dbReference>
<dbReference type="GO" id="GO:0020037">
    <property type="term" value="F:heme binding"/>
    <property type="evidence" value="ECO:0007669"/>
    <property type="project" value="InterPro"/>
</dbReference>
<comment type="similarity">
    <text evidence="1 2">Belongs to the cytochrome P450 family.</text>
</comment>
<dbReference type="InterPro" id="IPR001128">
    <property type="entry name" value="Cyt_P450"/>
</dbReference>
<dbReference type="EMBL" id="CP162511">
    <property type="protein sequence ID" value="XDI07027.1"/>
    <property type="molecule type" value="Genomic_DNA"/>
</dbReference>
<dbReference type="InterPro" id="IPR017972">
    <property type="entry name" value="Cyt_P450_CS"/>
</dbReference>
<dbReference type="PANTHER" id="PTHR46696:SF1">
    <property type="entry name" value="CYTOCHROME P450 YJIB-RELATED"/>
    <property type="match status" value="1"/>
</dbReference>
<dbReference type="InterPro" id="IPR002397">
    <property type="entry name" value="Cyt_P450_B"/>
</dbReference>
<dbReference type="GO" id="GO:0005506">
    <property type="term" value="F:iron ion binding"/>
    <property type="evidence" value="ECO:0007669"/>
    <property type="project" value="InterPro"/>
</dbReference>
<keyword evidence="2" id="KW-0349">Heme</keyword>
<dbReference type="PANTHER" id="PTHR46696">
    <property type="entry name" value="P450, PUTATIVE (EUROFUNG)-RELATED"/>
    <property type="match status" value="1"/>
</dbReference>
<dbReference type="GO" id="GO:0016705">
    <property type="term" value="F:oxidoreductase activity, acting on paired donors, with incorporation or reduction of molecular oxygen"/>
    <property type="evidence" value="ECO:0007669"/>
    <property type="project" value="InterPro"/>
</dbReference>
<name>A0AB39BK94_9MICO</name>
<organism evidence="3">
    <name type="scientific">Herbiconiux sp. A18JL235</name>
    <dbReference type="NCBI Taxonomy" id="3152363"/>
    <lineage>
        <taxon>Bacteria</taxon>
        <taxon>Bacillati</taxon>
        <taxon>Actinomycetota</taxon>
        <taxon>Actinomycetes</taxon>
        <taxon>Micrococcales</taxon>
        <taxon>Microbacteriaceae</taxon>
        <taxon>Herbiconiux</taxon>
    </lineage>
</organism>
<keyword evidence="2" id="KW-0503">Monooxygenase</keyword>
<evidence type="ECO:0000256" key="2">
    <source>
        <dbReference type="RuleBase" id="RU000461"/>
    </source>
</evidence>
<dbReference type="PROSITE" id="PS00086">
    <property type="entry name" value="CYTOCHROME_P450"/>
    <property type="match status" value="1"/>
</dbReference>
<dbReference type="CDD" id="cd00302">
    <property type="entry name" value="cytochrome_P450"/>
    <property type="match status" value="1"/>
</dbReference>
<dbReference type="RefSeq" id="WP_368499403.1">
    <property type="nucleotide sequence ID" value="NZ_CP162511.1"/>
</dbReference>
<evidence type="ECO:0000256" key="1">
    <source>
        <dbReference type="ARBA" id="ARBA00010617"/>
    </source>
</evidence>
<accession>A0AB39BK94</accession>
<dbReference type="Pfam" id="PF00067">
    <property type="entry name" value="p450"/>
    <property type="match status" value="1"/>
</dbReference>
<dbReference type="SUPFAM" id="SSF48264">
    <property type="entry name" value="Cytochrome P450"/>
    <property type="match status" value="1"/>
</dbReference>
<keyword evidence="2" id="KW-0479">Metal-binding</keyword>
<keyword evidence="2" id="KW-0560">Oxidoreductase</keyword>
<proteinExistence type="inferred from homology"/>
<dbReference type="PRINTS" id="PR00359">
    <property type="entry name" value="BP450"/>
</dbReference>
<dbReference type="GO" id="GO:0004497">
    <property type="term" value="F:monooxygenase activity"/>
    <property type="evidence" value="ECO:0007669"/>
    <property type="project" value="UniProtKB-KW"/>
</dbReference>
<protein>
    <submittedName>
        <fullName evidence="3">Cytochrome P450</fullName>
    </submittedName>
</protein>
<evidence type="ECO:0000313" key="3">
    <source>
        <dbReference type="EMBL" id="XDI07027.1"/>
    </source>
</evidence>
<dbReference type="AlphaFoldDB" id="A0AB39BK94"/>
<keyword evidence="2" id="KW-0408">Iron</keyword>
<sequence length="401" mass="43628">MTRERRGEAVTRTDARAVAPERRWEERVQRTAHPLVYPLLSRVRRPVLRVPRIGVVVSDAAVLRSVLLDQERFTKTGPGSPADLWTPVLGPSVLLNMEGADHHALRRRLAPLFAPGYVAELTRDTVGASAERLTERLRAGERVDLVAEVREYAGRVISRLVGLDEEVLGEELFARVSGVTGLVRLSRPRFTEEQATAARAVLDDLTRHARRAYRDGSADTVPGRMRELGLGESEAMGAVGAFVLTGTETLVSYLPRLIAVLADTGWLGRLAHDRSLVDAAVAEGLRVTTPSPVMLRSVVAEAELAGVRVRPGDRLVLATFLADRASGAFDPVANPAASLKQLWFGAGAHFCLGAPLAMAQIGLVLEAVLAAEQEAPLEIVDRRAQRRTLIPGYRSLVLARR</sequence>
<reference evidence="3" key="1">
    <citation type="submission" date="2024-05" db="EMBL/GenBank/DDBJ databases">
        <title>Herbiconiux sp. A18JL235.</title>
        <authorList>
            <person name="Zhang G."/>
        </authorList>
    </citation>
    <scope>NUCLEOTIDE SEQUENCE</scope>
    <source>
        <strain evidence="3">A18JL235</strain>
    </source>
</reference>
<gene>
    <name evidence="3" type="ORF">ABFY20_07985</name>
</gene>
<dbReference type="InterPro" id="IPR036396">
    <property type="entry name" value="Cyt_P450_sf"/>
</dbReference>